<dbReference type="KEGG" id="mmec:FIU01_02975"/>
<name>A0A5B8CQW7_9PROT</name>
<sequence length="67" mass="7360">MAIFYISVWQGEPNQGNPLWGANVLAQDIEDGYRIGKTRFSAENPDLDIEDYIVVASGDSVEKSIGV</sequence>
<proteinExistence type="predicted"/>
<evidence type="ECO:0000313" key="2">
    <source>
        <dbReference type="Proteomes" id="UP000311008"/>
    </source>
</evidence>
<gene>
    <name evidence="1" type="ORF">FIU01_02975</name>
</gene>
<dbReference type="AlphaFoldDB" id="A0A5B8CQW7"/>
<dbReference type="Proteomes" id="UP000311008">
    <property type="component" value="Chromosome"/>
</dbReference>
<dbReference type="EMBL" id="CP040946">
    <property type="protein sequence ID" value="QDC43589.1"/>
    <property type="molecule type" value="Genomic_DNA"/>
</dbReference>
<evidence type="ECO:0000313" key="1">
    <source>
        <dbReference type="EMBL" id="QDC43589.1"/>
    </source>
</evidence>
<dbReference type="RefSeq" id="WP_140002833.1">
    <property type="nucleotide sequence ID" value="NZ_CP040946.1"/>
</dbReference>
<protein>
    <submittedName>
        <fullName evidence="1">Uncharacterized protein</fullName>
    </submittedName>
</protein>
<organism evidence="1 2">
    <name type="scientific">Methylophilus medardicus</name>
    <dbReference type="NCBI Taxonomy" id="2588534"/>
    <lineage>
        <taxon>Bacteria</taxon>
        <taxon>Pseudomonadati</taxon>
        <taxon>Pseudomonadota</taxon>
        <taxon>Betaproteobacteria</taxon>
        <taxon>Nitrosomonadales</taxon>
        <taxon>Methylophilaceae</taxon>
        <taxon>Methylophilus</taxon>
    </lineage>
</organism>
<keyword evidence="2" id="KW-1185">Reference proteome</keyword>
<dbReference type="OrthoDB" id="8538552at2"/>
<accession>A0A5B8CQW7</accession>
<reference evidence="2" key="1">
    <citation type="journal article" date="2019" name="ISME J.">
        <title>Evolution in action: habitat transition from sediment to the pelagial leads to genome streamlining in Methylophilaceae.</title>
        <authorList>
            <person name="Salcher M."/>
            <person name="Schaefle D."/>
            <person name="Kaspar M."/>
            <person name="Neuenschwander S.M."/>
            <person name="Ghai R."/>
        </authorList>
    </citation>
    <scope>NUCLEOTIDE SEQUENCE [LARGE SCALE GENOMIC DNA]</scope>
    <source>
        <strain evidence="2">MMS-M-51</strain>
    </source>
</reference>